<evidence type="ECO:0000313" key="3">
    <source>
        <dbReference type="Proteomes" id="UP000474757"/>
    </source>
</evidence>
<keyword evidence="3" id="KW-1185">Reference proteome</keyword>
<evidence type="ECO:0000313" key="2">
    <source>
        <dbReference type="EMBL" id="NDV01796.1"/>
    </source>
</evidence>
<proteinExistence type="predicted"/>
<keyword evidence="1" id="KW-0802">TPR repeat</keyword>
<name>A0A6B2K4Z8_9RHOB</name>
<protein>
    <recommendedName>
        <fullName evidence="4">Flp pilus assembly protein TadD</fullName>
    </recommendedName>
</protein>
<dbReference type="RefSeq" id="WP_163894173.1">
    <property type="nucleotide sequence ID" value="NZ_JAAFYS010000003.1"/>
</dbReference>
<gene>
    <name evidence="2" type="ORF">GZA08_12550</name>
</gene>
<feature type="repeat" description="TPR" evidence="1">
    <location>
        <begin position="36"/>
        <end position="69"/>
    </location>
</feature>
<dbReference type="InterPro" id="IPR019734">
    <property type="entry name" value="TPR_rpt"/>
</dbReference>
<accession>A0A6B2K4Z8</accession>
<evidence type="ECO:0008006" key="4">
    <source>
        <dbReference type="Google" id="ProtNLM"/>
    </source>
</evidence>
<dbReference type="InterPro" id="IPR011990">
    <property type="entry name" value="TPR-like_helical_dom_sf"/>
</dbReference>
<dbReference type="SUPFAM" id="SSF48452">
    <property type="entry name" value="TPR-like"/>
    <property type="match status" value="1"/>
</dbReference>
<dbReference type="PROSITE" id="PS51257">
    <property type="entry name" value="PROKAR_LIPOPROTEIN"/>
    <property type="match status" value="1"/>
</dbReference>
<comment type="caution">
    <text evidence="2">The sequence shown here is derived from an EMBL/GenBank/DDBJ whole genome shotgun (WGS) entry which is preliminary data.</text>
</comment>
<sequence length="283" mass="30926">MLRAIHFTLLAGAVGLSACSQSGDAVVDRALADINVVDETNLNEVMLTVGDPTEAVSYFTRALQANPGRIDLERGLATSLVRAGRAAEGVTAWQAVTAHGEATNEDRVQLAGAMIRADRWDEADRALDAIPPTYETYERYRLEAIVADSNQEWQKADSFYEIAAGLTTTPAGVLNNWGFSKLSRGAYREAEGLFEDALRHDPQLFTAKNNLVMARGAQRVYELPVVPMSQIERAELLYTAALTAIKQNDLTIGKQLLREAVDTHPQHFEEAVRALRALEDGAA</sequence>
<dbReference type="PROSITE" id="PS50005">
    <property type="entry name" value="TPR"/>
    <property type="match status" value="1"/>
</dbReference>
<dbReference type="AlphaFoldDB" id="A0A6B2K4Z8"/>
<reference evidence="2 3" key="1">
    <citation type="submission" date="2020-02" db="EMBL/GenBank/DDBJ databases">
        <title>Pseudoroseicyclus tamarix, sp. nov., isolated from offshore sediment of a Tamarix chinensis forest.</title>
        <authorList>
            <person name="Gai Y."/>
        </authorList>
    </citation>
    <scope>NUCLEOTIDE SEQUENCE [LARGE SCALE GENOMIC DNA]</scope>
    <source>
        <strain evidence="2 3">CLL3-39</strain>
    </source>
</reference>
<evidence type="ECO:0000256" key="1">
    <source>
        <dbReference type="PROSITE-ProRule" id="PRU00339"/>
    </source>
</evidence>
<dbReference type="Proteomes" id="UP000474757">
    <property type="component" value="Unassembled WGS sequence"/>
</dbReference>
<dbReference type="EMBL" id="JAAGAB010000003">
    <property type="protein sequence ID" value="NDV01796.1"/>
    <property type="molecule type" value="Genomic_DNA"/>
</dbReference>
<dbReference type="Gene3D" id="1.25.40.10">
    <property type="entry name" value="Tetratricopeptide repeat domain"/>
    <property type="match status" value="1"/>
</dbReference>
<organism evidence="2 3">
    <name type="scientific">Pseudoroseicyclus tamaricis</name>
    <dbReference type="NCBI Taxonomy" id="2705421"/>
    <lineage>
        <taxon>Bacteria</taxon>
        <taxon>Pseudomonadati</taxon>
        <taxon>Pseudomonadota</taxon>
        <taxon>Alphaproteobacteria</taxon>
        <taxon>Rhodobacterales</taxon>
        <taxon>Paracoccaceae</taxon>
        <taxon>Pseudoroseicyclus</taxon>
    </lineage>
</organism>